<evidence type="ECO:0000259" key="1">
    <source>
        <dbReference type="Pfam" id="PF01370"/>
    </source>
</evidence>
<keyword evidence="3" id="KW-1185">Reference proteome</keyword>
<dbReference type="OrthoDB" id="9814124at2"/>
<organism evidence="2 3">
    <name type="scientific">Syntrophobacter fumaroxidans (strain DSM 10017 / MPOB)</name>
    <dbReference type="NCBI Taxonomy" id="335543"/>
    <lineage>
        <taxon>Bacteria</taxon>
        <taxon>Pseudomonadati</taxon>
        <taxon>Thermodesulfobacteriota</taxon>
        <taxon>Syntrophobacteria</taxon>
        <taxon>Syntrophobacterales</taxon>
        <taxon>Syntrophobacteraceae</taxon>
        <taxon>Syntrophobacter</taxon>
    </lineage>
</organism>
<dbReference type="InterPro" id="IPR036291">
    <property type="entry name" value="NAD(P)-bd_dom_sf"/>
</dbReference>
<dbReference type="CDD" id="cd05228">
    <property type="entry name" value="AR_FR_like_1_SDR_e"/>
    <property type="match status" value="1"/>
</dbReference>
<dbReference type="SUPFAM" id="SSF51735">
    <property type="entry name" value="NAD(P)-binding Rossmann-fold domains"/>
    <property type="match status" value="1"/>
</dbReference>
<protein>
    <submittedName>
        <fullName evidence="2">NAD-dependent epimerase/dehydratase</fullName>
    </submittedName>
</protein>
<dbReference type="GO" id="GO:0004029">
    <property type="term" value="F:aldehyde dehydrogenase (NAD+) activity"/>
    <property type="evidence" value="ECO:0007669"/>
    <property type="project" value="TreeGrafter"/>
</dbReference>
<dbReference type="PANTHER" id="PTHR48079:SF6">
    <property type="entry name" value="NAD(P)-BINDING DOMAIN-CONTAINING PROTEIN-RELATED"/>
    <property type="match status" value="1"/>
</dbReference>
<evidence type="ECO:0000313" key="2">
    <source>
        <dbReference type="EMBL" id="ABK16561.1"/>
    </source>
</evidence>
<dbReference type="InterPro" id="IPR051783">
    <property type="entry name" value="NAD(P)-dependent_oxidoreduct"/>
</dbReference>
<dbReference type="PANTHER" id="PTHR48079">
    <property type="entry name" value="PROTEIN YEEZ"/>
    <property type="match status" value="1"/>
</dbReference>
<dbReference type="FunFam" id="3.40.50.720:FF:000425">
    <property type="entry name" value="NAD(P)-binding Rossmann-fold superfamily protein"/>
    <property type="match status" value="1"/>
</dbReference>
<name>A0LGK9_SYNFM</name>
<accession>A0LGK9</accession>
<dbReference type="NCBIfam" id="TIGR03466">
    <property type="entry name" value="HpnA"/>
    <property type="match status" value="1"/>
</dbReference>
<reference evidence="2 3" key="1">
    <citation type="submission" date="2006-10" db="EMBL/GenBank/DDBJ databases">
        <title>Complete sequence of Syntrophobacter fumaroxidans MPOB.</title>
        <authorList>
            <consortium name="US DOE Joint Genome Institute"/>
            <person name="Copeland A."/>
            <person name="Lucas S."/>
            <person name="Lapidus A."/>
            <person name="Barry K."/>
            <person name="Detter J.C."/>
            <person name="Glavina del Rio T."/>
            <person name="Hammon N."/>
            <person name="Israni S."/>
            <person name="Pitluck S."/>
            <person name="Goltsman E.G."/>
            <person name="Martinez M."/>
            <person name="Schmutz J."/>
            <person name="Larimer F."/>
            <person name="Land M."/>
            <person name="Hauser L."/>
            <person name="Kyrpides N."/>
            <person name="Kim E."/>
            <person name="Boone D.R."/>
            <person name="Brockman F."/>
            <person name="Culley D."/>
            <person name="Ferry J."/>
            <person name="Gunsalus R."/>
            <person name="McInerney M.J."/>
            <person name="Morrison M."/>
            <person name="Plugge C."/>
            <person name="Rohlin L."/>
            <person name="Scholten J."/>
            <person name="Sieber J."/>
            <person name="Stams A.J.M."/>
            <person name="Worm P."/>
            <person name="Henstra A.M."/>
            <person name="Richardson P."/>
        </authorList>
    </citation>
    <scope>NUCLEOTIDE SEQUENCE [LARGE SCALE GENOMIC DNA]</scope>
    <source>
        <strain evidence="3">DSM 10017 / MPOB</strain>
    </source>
</reference>
<dbReference type="STRING" id="335543.Sfum_0864"/>
<proteinExistence type="predicted"/>
<dbReference type="Proteomes" id="UP000001784">
    <property type="component" value="Chromosome"/>
</dbReference>
<dbReference type="KEGG" id="sfu:Sfum_0864"/>
<dbReference type="eggNOG" id="COG0451">
    <property type="taxonomic scope" value="Bacteria"/>
</dbReference>
<gene>
    <name evidence="2" type="ordered locus">Sfum_0864</name>
</gene>
<dbReference type="InterPro" id="IPR017829">
    <property type="entry name" value="Hopanoid-assoc_sugar_epimerase"/>
</dbReference>
<evidence type="ECO:0000313" key="3">
    <source>
        <dbReference type="Proteomes" id="UP000001784"/>
    </source>
</evidence>
<dbReference type="HOGENOM" id="CLU_007383_6_0_7"/>
<feature type="domain" description="NAD-dependent epimerase/dehydratase" evidence="1">
    <location>
        <begin position="5"/>
        <end position="229"/>
    </location>
</feature>
<dbReference type="GO" id="GO:0005737">
    <property type="term" value="C:cytoplasm"/>
    <property type="evidence" value="ECO:0007669"/>
    <property type="project" value="TreeGrafter"/>
</dbReference>
<dbReference type="Gene3D" id="3.40.50.720">
    <property type="entry name" value="NAD(P)-binding Rossmann-like Domain"/>
    <property type="match status" value="1"/>
</dbReference>
<dbReference type="AlphaFoldDB" id="A0LGK9"/>
<dbReference type="Pfam" id="PF01370">
    <property type="entry name" value="Epimerase"/>
    <property type="match status" value="1"/>
</dbReference>
<dbReference type="EMBL" id="CP000478">
    <property type="protein sequence ID" value="ABK16561.1"/>
    <property type="molecule type" value="Genomic_DNA"/>
</dbReference>
<dbReference type="InParanoid" id="A0LGK9"/>
<dbReference type="RefSeq" id="WP_011697732.1">
    <property type="nucleotide sequence ID" value="NC_008554.1"/>
</dbReference>
<dbReference type="InterPro" id="IPR001509">
    <property type="entry name" value="Epimerase_deHydtase"/>
</dbReference>
<sequence length="328" mass="35782">MPTAFITGATGFIGCHVARLLLEAGWKVRALRRERSVLPPELTDADWRVGDMRDPGSMTEAMEGCDAVFHVAADYRLWARNPGEIYENNVTGTANVLEAALKNGVPRVVYTSSVGALGLNADGSPALETTPVSIEDMIGHYKRSKYLAERRAEDYLARGLPIVMVHPSTPVGPGDRKPTPTGKIIVDFLNGKMPAYLNTGLNLIHVADVAAGHLLAFDRGKIGEKYILGNTNLTLAEIFQRLEGISGVKAPRVRLPHRPILLLAHILQGVSRITGKEPLVPLEGVRMARKYMFFDASKAVRELGLPRTPVDSALADAVAWFRQNGYAR</sequence>